<dbReference type="GeneID" id="103715151"/>
<dbReference type="InterPro" id="IPR029071">
    <property type="entry name" value="Ubiquitin-like_domsf"/>
</dbReference>
<proteinExistence type="predicted"/>
<accession>A0A8B8J8T8</accession>
<sequence>MKRKKTADRTDGKVKESRKDVVVLDDDDEKGGKEREEEDWLPPSPQRIPSSGLALQEDKTLRELRLQKQELASLAQSAQDVLRAVMESAKTELSSSGKPFPEVKASQPSKPQVERKKIIISIQGKDGQKQFRVYSDDKFERLFKMYAEKAQLKLENLVFCFDGDKVSPAETPEGLGLENDDMLEVYVKSH</sequence>
<feature type="region of interest" description="Disordered" evidence="1">
    <location>
        <begin position="1"/>
        <end position="52"/>
    </location>
</feature>
<dbReference type="CDD" id="cd01763">
    <property type="entry name" value="Ubl_SUMO_like"/>
    <property type="match status" value="1"/>
</dbReference>
<dbReference type="SUPFAM" id="SSF54236">
    <property type="entry name" value="Ubiquitin-like"/>
    <property type="match status" value="1"/>
</dbReference>
<feature type="domain" description="Rad60/SUMO-like" evidence="2">
    <location>
        <begin position="120"/>
        <end position="187"/>
    </location>
</feature>
<organism evidence="3 4">
    <name type="scientific">Phoenix dactylifera</name>
    <name type="common">Date palm</name>
    <dbReference type="NCBI Taxonomy" id="42345"/>
    <lineage>
        <taxon>Eukaryota</taxon>
        <taxon>Viridiplantae</taxon>
        <taxon>Streptophyta</taxon>
        <taxon>Embryophyta</taxon>
        <taxon>Tracheophyta</taxon>
        <taxon>Spermatophyta</taxon>
        <taxon>Magnoliopsida</taxon>
        <taxon>Liliopsida</taxon>
        <taxon>Arecaceae</taxon>
        <taxon>Coryphoideae</taxon>
        <taxon>Phoeniceae</taxon>
        <taxon>Phoenix</taxon>
    </lineage>
</organism>
<evidence type="ECO:0000313" key="4">
    <source>
        <dbReference type="RefSeq" id="XP_026663513.1"/>
    </source>
</evidence>
<feature type="region of interest" description="Disordered" evidence="1">
    <location>
        <begin position="88"/>
        <end position="111"/>
    </location>
</feature>
<dbReference type="PANTHER" id="PTHR47813:SF2">
    <property type="entry name" value="UBIQUITIN-LIKE SUPERFAMILY PROTEIN"/>
    <property type="match status" value="1"/>
</dbReference>
<dbReference type="RefSeq" id="XP_026663513.1">
    <property type="nucleotide sequence ID" value="XM_026807712.2"/>
</dbReference>
<reference evidence="3" key="1">
    <citation type="journal article" date="2019" name="Nat. Commun.">
        <title>Genome-wide association mapping of date palm fruit traits.</title>
        <authorList>
            <person name="Hazzouri K.M."/>
            <person name="Gros-Balthazard M."/>
            <person name="Flowers J.M."/>
            <person name="Copetti D."/>
            <person name="Lemansour A."/>
            <person name="Lebrun M."/>
            <person name="Masmoudi K."/>
            <person name="Ferrand S."/>
            <person name="Dhar M.I."/>
            <person name="Fresquez Z.A."/>
            <person name="Rosas U."/>
            <person name="Zhang J."/>
            <person name="Talag J."/>
            <person name="Lee S."/>
            <person name="Kudrna D."/>
            <person name="Powell R.F."/>
            <person name="Leitch I.J."/>
            <person name="Krueger R.R."/>
            <person name="Wing R.A."/>
            <person name="Amiri K.M.A."/>
            <person name="Purugganan M.D."/>
        </authorList>
    </citation>
    <scope>NUCLEOTIDE SEQUENCE [LARGE SCALE GENOMIC DNA]</scope>
    <source>
        <strain evidence="3">cv. Khalas</strain>
    </source>
</reference>
<dbReference type="OrthoDB" id="442921at2759"/>
<feature type="compositionally biased region" description="Basic and acidic residues" evidence="1">
    <location>
        <begin position="7"/>
        <end position="22"/>
    </location>
</feature>
<reference evidence="4" key="2">
    <citation type="submission" date="2025-08" db="UniProtKB">
        <authorList>
            <consortium name="RefSeq"/>
        </authorList>
    </citation>
    <scope>IDENTIFICATION</scope>
    <source>
        <tissue evidence="4">Young leaves</tissue>
    </source>
</reference>
<dbReference type="Gene3D" id="3.10.20.90">
    <property type="entry name" value="Phosphatidylinositol 3-kinase Catalytic Subunit, Chain A, domain 1"/>
    <property type="match status" value="1"/>
</dbReference>
<protein>
    <submittedName>
        <fullName evidence="4">NFATC2-interacting protein</fullName>
    </submittedName>
</protein>
<evidence type="ECO:0000259" key="2">
    <source>
        <dbReference type="Pfam" id="PF11976"/>
    </source>
</evidence>
<dbReference type="AlphaFoldDB" id="A0A8B8J8T8"/>
<dbReference type="PANTHER" id="PTHR47813">
    <property type="entry name" value="UBIQUITIN-LIKE SUPERFAMILY PROTEIN"/>
    <property type="match status" value="1"/>
</dbReference>
<dbReference type="Pfam" id="PF11976">
    <property type="entry name" value="Rad60-SLD"/>
    <property type="match status" value="1"/>
</dbReference>
<evidence type="ECO:0000313" key="3">
    <source>
        <dbReference type="Proteomes" id="UP000228380"/>
    </source>
</evidence>
<name>A0A8B8J8T8_PHODC</name>
<keyword evidence="3" id="KW-1185">Reference proteome</keyword>
<evidence type="ECO:0000256" key="1">
    <source>
        <dbReference type="SAM" id="MobiDB-lite"/>
    </source>
</evidence>
<gene>
    <name evidence="4" type="primary">LOC103715151</name>
</gene>
<dbReference type="InterPro" id="IPR022617">
    <property type="entry name" value="Rad60/SUMO-like_dom"/>
</dbReference>
<dbReference type="KEGG" id="pda:103715151"/>
<dbReference type="Proteomes" id="UP000228380">
    <property type="component" value="Chromosome 11"/>
</dbReference>